<dbReference type="OrthoDB" id="165382at2759"/>
<keyword evidence="1" id="KW-0472">Membrane</keyword>
<sequence length="104" mass="11517">IVAAAVMAASIVGQESFRQQALGRYSVMRFQPVFFATFNVVATLSGLLLFRELDGWTHAATFFAVFATGISLIIYGSRFLQPARAVELPSHIRLHKENLGFKVQ</sequence>
<name>A0A9W7Y9S7_9FUNG</name>
<keyword evidence="3" id="KW-1185">Reference proteome</keyword>
<feature type="non-terminal residue" evidence="2">
    <location>
        <position position="1"/>
    </location>
</feature>
<reference evidence="2" key="1">
    <citation type="submission" date="2022-07" db="EMBL/GenBank/DDBJ databases">
        <title>Phylogenomic reconstructions and comparative analyses of Kickxellomycotina fungi.</title>
        <authorList>
            <person name="Reynolds N.K."/>
            <person name="Stajich J.E."/>
            <person name="Barry K."/>
            <person name="Grigoriev I.V."/>
            <person name="Crous P."/>
            <person name="Smith M.E."/>
        </authorList>
    </citation>
    <scope>NUCLEOTIDE SEQUENCE</scope>
    <source>
        <strain evidence="2">BCRC 34381</strain>
    </source>
</reference>
<evidence type="ECO:0000256" key="1">
    <source>
        <dbReference type="SAM" id="Phobius"/>
    </source>
</evidence>
<keyword evidence="1" id="KW-0812">Transmembrane</keyword>
<accession>A0A9W7Y9S7</accession>
<feature type="transmembrane region" description="Helical" evidence="1">
    <location>
        <begin position="56"/>
        <end position="75"/>
    </location>
</feature>
<evidence type="ECO:0000313" key="2">
    <source>
        <dbReference type="EMBL" id="KAJ1728153.1"/>
    </source>
</evidence>
<comment type="caution">
    <text evidence="2">The sequence shown here is derived from an EMBL/GenBank/DDBJ whole genome shotgun (WGS) entry which is preliminary data.</text>
</comment>
<gene>
    <name evidence="2" type="ORF">LPJ61_004185</name>
</gene>
<keyword evidence="1" id="KW-1133">Transmembrane helix</keyword>
<feature type="transmembrane region" description="Helical" evidence="1">
    <location>
        <begin position="33"/>
        <end position="50"/>
    </location>
</feature>
<organism evidence="2 3">
    <name type="scientific">Coemansia biformis</name>
    <dbReference type="NCBI Taxonomy" id="1286918"/>
    <lineage>
        <taxon>Eukaryota</taxon>
        <taxon>Fungi</taxon>
        <taxon>Fungi incertae sedis</taxon>
        <taxon>Zoopagomycota</taxon>
        <taxon>Kickxellomycotina</taxon>
        <taxon>Kickxellomycetes</taxon>
        <taxon>Kickxellales</taxon>
        <taxon>Kickxellaceae</taxon>
        <taxon>Coemansia</taxon>
    </lineage>
</organism>
<evidence type="ECO:0000313" key="3">
    <source>
        <dbReference type="Proteomes" id="UP001143981"/>
    </source>
</evidence>
<dbReference type="EMBL" id="JANBOI010000884">
    <property type="protein sequence ID" value="KAJ1728153.1"/>
    <property type="molecule type" value="Genomic_DNA"/>
</dbReference>
<dbReference type="AlphaFoldDB" id="A0A9W7Y9S7"/>
<protein>
    <submittedName>
        <fullName evidence="2">Uncharacterized protein</fullName>
    </submittedName>
</protein>
<proteinExistence type="predicted"/>
<dbReference type="Proteomes" id="UP001143981">
    <property type="component" value="Unassembled WGS sequence"/>
</dbReference>